<dbReference type="InterPro" id="IPR011990">
    <property type="entry name" value="TPR-like_helical_dom_sf"/>
</dbReference>
<protein>
    <recommendedName>
        <fullName evidence="5">Tetratricopeptide repeat protein</fullName>
    </recommendedName>
</protein>
<organism evidence="3 4">
    <name type="scientific">Brevundimonas nasdae</name>
    <dbReference type="NCBI Taxonomy" id="172043"/>
    <lineage>
        <taxon>Bacteria</taxon>
        <taxon>Pseudomonadati</taxon>
        <taxon>Pseudomonadota</taxon>
        <taxon>Alphaproteobacteria</taxon>
        <taxon>Caulobacterales</taxon>
        <taxon>Caulobacteraceae</taxon>
        <taxon>Brevundimonas</taxon>
    </lineage>
</organism>
<dbReference type="Proteomes" id="UP000031166">
    <property type="component" value="Unassembled WGS sequence"/>
</dbReference>
<evidence type="ECO:0000313" key="3">
    <source>
        <dbReference type="EMBL" id="KIC55929.1"/>
    </source>
</evidence>
<feature type="repeat" description="TPR" evidence="1">
    <location>
        <begin position="75"/>
        <end position="108"/>
    </location>
</feature>
<dbReference type="STRING" id="172043.RM53_13835"/>
<dbReference type="RefSeq" id="WP_039247640.1">
    <property type="nucleotide sequence ID" value="NZ_JWSY01000027.1"/>
</dbReference>
<dbReference type="EMBL" id="JWSY01000027">
    <property type="protein sequence ID" value="KIC55929.1"/>
    <property type="molecule type" value="Genomic_DNA"/>
</dbReference>
<sequence>MRKGLWVATVSVACLIAPVAVADATATAATLALITNPQVCGRVGAVGDVQPTRDMVMAPGFGDAGFAVDTKNPDAQAWFDHGVRLRWAFEHSESVRAFRKARQLDPSCGMCAWGEAWAIGPNLNGGGSDPESIATGLRVAREARRLARDATPVQRQMIDALIQRYSGKEKTRALRFARAMDRIARRHADDVSVASITADAWMLQPEGEWWDKDGKATDPAVTRAMAILEHALTVKPNDPGAIHLYIHLTEWSDDPHRALAYGERLALLAPGASHLVHMPSHTFYRVGRYKDAMMSNVNAVALDKNYDRLVGPPGGIRGMRLHAHNIHFGMGGALMAGGAERGLELADWYMATYPQLVGPPEAGEDGYVVYRQVMAADAYALYGRFGSDAQVAALAEPDVGRPLMRVGWRYARGEAAARRGDAAAVRIEAEAIAALLADKAFKGPMADRQTGFAELFQKVLEGRAAMIDQDYPAAIAAYGRAAAIQAMAPEGGDPPMIWYPTRRSLAAAMLASGDAAGAKAKIGELLKDWPNDPYSYYVLYRAEQALGDETAANDALRHAGVEWIGGQMSLAEA</sequence>
<feature type="signal peptide" evidence="2">
    <location>
        <begin position="1"/>
        <end position="22"/>
    </location>
</feature>
<keyword evidence="2" id="KW-0732">Signal</keyword>
<evidence type="ECO:0008006" key="5">
    <source>
        <dbReference type="Google" id="ProtNLM"/>
    </source>
</evidence>
<name>A0A0B4C4G7_9CAUL</name>
<proteinExistence type="predicted"/>
<accession>A0A0B4C4G7</accession>
<feature type="chain" id="PRO_5002084301" description="Tetratricopeptide repeat protein" evidence="2">
    <location>
        <begin position="23"/>
        <end position="573"/>
    </location>
</feature>
<dbReference type="AlphaFoldDB" id="A0A0B4C4G7"/>
<evidence type="ECO:0000256" key="2">
    <source>
        <dbReference type="SAM" id="SignalP"/>
    </source>
</evidence>
<dbReference type="PANTHER" id="PTHR45588:SF1">
    <property type="entry name" value="WW DOMAIN-CONTAINING PROTEIN"/>
    <property type="match status" value="1"/>
</dbReference>
<comment type="caution">
    <text evidence="3">The sequence shown here is derived from an EMBL/GenBank/DDBJ whole genome shotgun (WGS) entry which is preliminary data.</text>
</comment>
<keyword evidence="1" id="KW-0802">TPR repeat</keyword>
<reference evidence="3 4" key="1">
    <citation type="submission" date="2014-12" db="EMBL/GenBank/DDBJ databases">
        <title>Genome sequencing of Brevundimonas nasdae TPW30.</title>
        <authorList>
            <person name="Tan P.W."/>
            <person name="Chan K.-G."/>
        </authorList>
    </citation>
    <scope>NUCLEOTIDE SEQUENCE [LARGE SCALE GENOMIC DNA]</scope>
    <source>
        <strain evidence="3 4">TPW30</strain>
    </source>
</reference>
<dbReference type="PANTHER" id="PTHR45588">
    <property type="entry name" value="TPR DOMAIN-CONTAINING PROTEIN"/>
    <property type="match status" value="1"/>
</dbReference>
<dbReference type="InterPro" id="IPR019734">
    <property type="entry name" value="TPR_rpt"/>
</dbReference>
<evidence type="ECO:0000313" key="4">
    <source>
        <dbReference type="Proteomes" id="UP000031166"/>
    </source>
</evidence>
<dbReference type="Gene3D" id="1.25.40.10">
    <property type="entry name" value="Tetratricopeptide repeat domain"/>
    <property type="match status" value="2"/>
</dbReference>
<evidence type="ECO:0000256" key="1">
    <source>
        <dbReference type="PROSITE-ProRule" id="PRU00339"/>
    </source>
</evidence>
<gene>
    <name evidence="3" type="ORF">RM53_13835</name>
</gene>
<dbReference type="PROSITE" id="PS50005">
    <property type="entry name" value="TPR"/>
    <property type="match status" value="1"/>
</dbReference>
<dbReference type="SUPFAM" id="SSF48452">
    <property type="entry name" value="TPR-like"/>
    <property type="match status" value="2"/>
</dbReference>